<organism evidence="1 2">
    <name type="scientific">Anoxybacillus ayderensis</name>
    <dbReference type="NCBI Taxonomy" id="265546"/>
    <lineage>
        <taxon>Bacteria</taxon>
        <taxon>Bacillati</taxon>
        <taxon>Bacillota</taxon>
        <taxon>Bacilli</taxon>
        <taxon>Bacillales</taxon>
        <taxon>Anoxybacillaceae</taxon>
        <taxon>Anoxybacillus</taxon>
    </lineage>
</organism>
<accession>A0A0D0HUQ5</accession>
<name>A0A0D0HUQ5_9BACL</name>
<sequence length="91" mass="10082">MMYSCISCSVPFPLLPSGYLLIMQEQQKKYLIDLVIAIYKNSKKRLTVTHQPLQIVLQRADRSNAHHNMSAMIGLPSTAYASAASSIVLAT</sequence>
<reference evidence="1 2" key="1">
    <citation type="submission" date="2015-01" db="EMBL/GenBank/DDBJ databases">
        <title>Genome sequence of Anoxybacillus ayderensis strain AB04.</title>
        <authorList>
            <person name="Belduz A.O."/>
            <person name="Canakci S."/>
            <person name="Chan K.-G."/>
            <person name="Kahar U.M."/>
            <person name="Yaakob A.S."/>
            <person name="Chan C.S."/>
            <person name="Goh K.M."/>
        </authorList>
    </citation>
    <scope>NUCLEOTIDE SEQUENCE [LARGE SCALE GENOMIC DNA]</scope>
    <source>
        <strain evidence="1 2">AB04</strain>
    </source>
</reference>
<proteinExistence type="predicted"/>
<dbReference type="Proteomes" id="UP000032047">
    <property type="component" value="Unassembled WGS sequence"/>
</dbReference>
<evidence type="ECO:0000313" key="1">
    <source>
        <dbReference type="EMBL" id="KIP21538.1"/>
    </source>
</evidence>
<protein>
    <submittedName>
        <fullName evidence="1">Uncharacterized protein</fullName>
    </submittedName>
</protein>
<keyword evidence="2" id="KW-1185">Reference proteome</keyword>
<evidence type="ECO:0000313" key="2">
    <source>
        <dbReference type="Proteomes" id="UP000032047"/>
    </source>
</evidence>
<dbReference type="AlphaFoldDB" id="A0A0D0HUQ5"/>
<dbReference type="EMBL" id="JXTG01000004">
    <property type="protein sequence ID" value="KIP21538.1"/>
    <property type="molecule type" value="Genomic_DNA"/>
</dbReference>
<comment type="caution">
    <text evidence="1">The sequence shown here is derived from an EMBL/GenBank/DDBJ whole genome shotgun (WGS) entry which is preliminary data.</text>
</comment>
<gene>
    <name evidence="1" type="ORF">JV16_01217</name>
</gene>